<protein>
    <submittedName>
        <fullName evidence="6">Penicillin-binding protein</fullName>
    </submittedName>
</protein>
<keyword evidence="4" id="KW-1133">Transmembrane helix</keyword>
<dbReference type="AlphaFoldDB" id="A0A415PQN8"/>
<dbReference type="InterPro" id="IPR001460">
    <property type="entry name" value="PCN-bd_Tpept"/>
</dbReference>
<comment type="similarity">
    <text evidence="2">Belongs to the transpeptidase family.</text>
</comment>
<evidence type="ECO:0000256" key="2">
    <source>
        <dbReference type="ARBA" id="ARBA00007171"/>
    </source>
</evidence>
<feature type="domain" description="PASTA" evidence="5">
    <location>
        <begin position="667"/>
        <end position="724"/>
    </location>
</feature>
<dbReference type="InterPro" id="IPR005311">
    <property type="entry name" value="PBP_dimer"/>
</dbReference>
<dbReference type="GO" id="GO:0005886">
    <property type="term" value="C:plasma membrane"/>
    <property type="evidence" value="ECO:0007669"/>
    <property type="project" value="TreeGrafter"/>
</dbReference>
<dbReference type="SUPFAM" id="SSF56601">
    <property type="entry name" value="beta-lactamase/transpeptidase-like"/>
    <property type="match status" value="1"/>
</dbReference>
<feature type="transmembrane region" description="Helical" evidence="4">
    <location>
        <begin position="12"/>
        <end position="33"/>
    </location>
</feature>
<dbReference type="GO" id="GO:0008658">
    <property type="term" value="F:penicillin binding"/>
    <property type="evidence" value="ECO:0007669"/>
    <property type="project" value="InterPro"/>
</dbReference>
<accession>A0A415PQN8</accession>
<dbReference type="SUPFAM" id="SSF54184">
    <property type="entry name" value="Penicillin-binding protein 2x (pbp-2x), c-terminal domain"/>
    <property type="match status" value="2"/>
</dbReference>
<dbReference type="InterPro" id="IPR036138">
    <property type="entry name" value="PBP_dimer_sf"/>
</dbReference>
<evidence type="ECO:0000256" key="3">
    <source>
        <dbReference type="ARBA" id="ARBA00023136"/>
    </source>
</evidence>
<comment type="caution">
    <text evidence="6">The sequence shown here is derived from an EMBL/GenBank/DDBJ whole genome shotgun (WGS) entry which is preliminary data.</text>
</comment>
<name>A0A415PQN8_9FIRM</name>
<dbReference type="Gene3D" id="3.30.70.2110">
    <property type="match status" value="1"/>
</dbReference>
<organism evidence="6 7">
    <name type="scientific">Amedibacillus dolichus</name>
    <dbReference type="NCBI Taxonomy" id="31971"/>
    <lineage>
        <taxon>Bacteria</taxon>
        <taxon>Bacillati</taxon>
        <taxon>Bacillota</taxon>
        <taxon>Erysipelotrichia</taxon>
        <taxon>Erysipelotrichales</taxon>
        <taxon>Erysipelotrichaceae</taxon>
        <taxon>Amedibacillus</taxon>
    </lineage>
</organism>
<dbReference type="Gene3D" id="2.20.70.70">
    <property type="match status" value="1"/>
</dbReference>
<dbReference type="InterPro" id="IPR005543">
    <property type="entry name" value="PASTA_dom"/>
</dbReference>
<keyword evidence="3 4" id="KW-0472">Membrane</keyword>
<feature type="domain" description="PASTA" evidence="5">
    <location>
        <begin position="607"/>
        <end position="666"/>
    </location>
</feature>
<dbReference type="Gene3D" id="3.90.1310.10">
    <property type="entry name" value="Penicillin-binding protein 2a (Domain 2)"/>
    <property type="match status" value="1"/>
</dbReference>
<proteinExistence type="inferred from homology"/>
<dbReference type="EMBL" id="QRPK01000004">
    <property type="protein sequence ID" value="RHM15050.1"/>
    <property type="molecule type" value="Genomic_DNA"/>
</dbReference>
<gene>
    <name evidence="6" type="ORF">DWZ83_01690</name>
</gene>
<dbReference type="Pfam" id="PF03793">
    <property type="entry name" value="PASTA"/>
    <property type="match status" value="2"/>
</dbReference>
<dbReference type="CDD" id="cd06576">
    <property type="entry name" value="PASTA_Pbp2x-like_1"/>
    <property type="match status" value="1"/>
</dbReference>
<dbReference type="Pfam" id="PF00905">
    <property type="entry name" value="Transpeptidase"/>
    <property type="match status" value="1"/>
</dbReference>
<dbReference type="SMART" id="SM00740">
    <property type="entry name" value="PASTA"/>
    <property type="match status" value="2"/>
</dbReference>
<keyword evidence="4" id="KW-0812">Transmembrane</keyword>
<reference evidence="6 7" key="1">
    <citation type="submission" date="2018-08" db="EMBL/GenBank/DDBJ databases">
        <title>A genome reference for cultivated species of the human gut microbiota.</title>
        <authorList>
            <person name="Zou Y."/>
            <person name="Xue W."/>
            <person name="Luo G."/>
        </authorList>
    </citation>
    <scope>NUCLEOTIDE SEQUENCE [LARGE SCALE GENOMIC DNA]</scope>
    <source>
        <strain evidence="6 7">AF35-6BH</strain>
    </source>
</reference>
<dbReference type="SUPFAM" id="SSF56519">
    <property type="entry name" value="Penicillin binding protein dimerisation domain"/>
    <property type="match status" value="1"/>
</dbReference>
<dbReference type="InterPro" id="IPR012338">
    <property type="entry name" value="Beta-lactam/transpept-like"/>
</dbReference>
<comment type="subcellular location">
    <subcellularLocation>
        <location evidence="1">Membrane</location>
    </subcellularLocation>
</comment>
<evidence type="ECO:0000256" key="4">
    <source>
        <dbReference type="SAM" id="Phobius"/>
    </source>
</evidence>
<dbReference type="PANTHER" id="PTHR30627:SF26">
    <property type="entry name" value="PENICILLIN-BINDING PROTEIN 2B"/>
    <property type="match status" value="1"/>
</dbReference>
<evidence type="ECO:0000313" key="7">
    <source>
        <dbReference type="Proteomes" id="UP000284868"/>
    </source>
</evidence>
<dbReference type="Proteomes" id="UP000284868">
    <property type="component" value="Unassembled WGS sequence"/>
</dbReference>
<dbReference type="PANTHER" id="PTHR30627">
    <property type="entry name" value="PEPTIDOGLYCAN D,D-TRANSPEPTIDASE"/>
    <property type="match status" value="1"/>
</dbReference>
<dbReference type="GO" id="GO:0071555">
    <property type="term" value="P:cell wall organization"/>
    <property type="evidence" value="ECO:0007669"/>
    <property type="project" value="TreeGrafter"/>
</dbReference>
<evidence type="ECO:0000313" key="6">
    <source>
        <dbReference type="EMBL" id="RHM15050.1"/>
    </source>
</evidence>
<keyword evidence="7" id="KW-1185">Reference proteome</keyword>
<dbReference type="RefSeq" id="WP_118365257.1">
    <property type="nucleotide sequence ID" value="NZ_QRPK01000004.1"/>
</dbReference>
<evidence type="ECO:0000259" key="5">
    <source>
        <dbReference type="PROSITE" id="PS51178"/>
    </source>
</evidence>
<dbReference type="Pfam" id="PF03717">
    <property type="entry name" value="PBP_dimer"/>
    <property type="match status" value="1"/>
</dbReference>
<dbReference type="Gene3D" id="3.40.710.10">
    <property type="entry name" value="DD-peptidase/beta-lactamase superfamily"/>
    <property type="match status" value="1"/>
</dbReference>
<dbReference type="CDD" id="cd06575">
    <property type="entry name" value="PASTA_Pbp2x-like_2"/>
    <property type="match status" value="1"/>
</dbReference>
<sequence length="724" mass="80533">MDIRRSNRTLFFMMIIIGVIGAIIISNVLFTMVTHKHFRSGVNIKEFKDADISNTQVIKANRGTIYDRNNEVIAQDEDTYTIVAYLDESRKGIGDVDAYVKDIRKTARLLANELGAEEESIYNTLQKAKDSGKYQTELGIIGKNINNAKKEKIESLQLPGIEFTKSVRRNYPNGVFASHLVGYAQYDEKSDQLVGQMGLEATLNDYLTGKDGEIFYQQDVNGLVLPGTSYTKKYAENGNNVYLTLDRNVQLTLQSSLEKTVTQENAKVGWGIVMEVETGRILGYASYPSFDLNNRNNLKDYTDVPANFLYEPGSVMKGITYAAAIDSGVYPYDSYYNSTVFYYGVDASGKIYRSPTPVSGLAPIRDALGKDFGKITFDEGFKVSSNIAICELLTNYMNPEVYREYVKKFGFLREVAIPFVPNSAGSMAWEYASDKLSTGFGQGISINALQMAQAYTAILNDGKMVRPYVVERIVDANSNKIIKQYDTKQVATPIKKETSEYMRKLMAKVVEQGGTGYSYALEDVQVIAKTGTGEIATENGYDGSLYTNSVMLAAPADDPKVMVYYCFQSSNISNYSREPMKELMRTTLVAANITSQENTGDEKTYSDWKQYSMPSLTNHSLSYAQKKLAEMAVNTVVIGNGTSIVKQYPQENQTIVSNQNIFLLSDGTAITMPDMTNWTKKDITAFWELTGISIQMEGSGRVVSQNVAKGTAIDTNSQISVKME</sequence>
<dbReference type="InterPro" id="IPR050515">
    <property type="entry name" value="Beta-lactam/transpept"/>
</dbReference>
<evidence type="ECO:0000256" key="1">
    <source>
        <dbReference type="ARBA" id="ARBA00004370"/>
    </source>
</evidence>
<dbReference type="OrthoDB" id="9804124at2"/>
<dbReference type="PROSITE" id="PS51178">
    <property type="entry name" value="PASTA"/>
    <property type="match status" value="2"/>
</dbReference>